<accession>A0A3E2HPI7</accession>
<dbReference type="SUPFAM" id="SSF68906">
    <property type="entry name" value="SAP domain"/>
    <property type="match status" value="1"/>
</dbReference>
<reference evidence="3 4" key="1">
    <citation type="submission" date="2018-05" db="EMBL/GenBank/DDBJ databases">
        <title>Draft genome sequence of Scytalidium lignicola DSM 105466, a ubiquitous saprotrophic fungus.</title>
        <authorList>
            <person name="Buettner E."/>
            <person name="Gebauer A.M."/>
            <person name="Hofrichter M."/>
            <person name="Liers C."/>
            <person name="Kellner H."/>
        </authorList>
    </citation>
    <scope>NUCLEOTIDE SEQUENCE [LARGE SCALE GENOMIC DNA]</scope>
    <source>
        <strain evidence="3 4">DSM 105466</strain>
    </source>
</reference>
<dbReference type="PROSITE" id="PS50800">
    <property type="entry name" value="SAP"/>
    <property type="match status" value="1"/>
</dbReference>
<dbReference type="EMBL" id="NCSJ02000010">
    <property type="protein sequence ID" value="RFU35278.1"/>
    <property type="molecule type" value="Genomic_DNA"/>
</dbReference>
<protein>
    <recommendedName>
        <fullName evidence="2">SAP domain-containing protein</fullName>
    </recommendedName>
</protein>
<keyword evidence="4" id="KW-1185">Reference proteome</keyword>
<name>A0A3E2HPI7_SCYLI</name>
<comment type="caution">
    <text evidence="3">The sequence shown here is derived from an EMBL/GenBank/DDBJ whole genome shotgun (WGS) entry which is preliminary data.</text>
</comment>
<dbReference type="Gene3D" id="1.10.720.30">
    <property type="entry name" value="SAP domain"/>
    <property type="match status" value="1"/>
</dbReference>
<dbReference type="SMART" id="SM00513">
    <property type="entry name" value="SAP"/>
    <property type="match status" value="2"/>
</dbReference>
<gene>
    <name evidence="3" type="ORF">B7463_g1018</name>
</gene>
<feature type="non-terminal residue" evidence="3">
    <location>
        <position position="1"/>
    </location>
</feature>
<dbReference type="InterPro" id="IPR036361">
    <property type="entry name" value="SAP_dom_sf"/>
</dbReference>
<evidence type="ECO:0000256" key="1">
    <source>
        <dbReference type="SAM" id="MobiDB-lite"/>
    </source>
</evidence>
<feature type="compositionally biased region" description="Basic residues" evidence="1">
    <location>
        <begin position="7"/>
        <end position="18"/>
    </location>
</feature>
<proteinExistence type="predicted"/>
<dbReference type="AlphaFoldDB" id="A0A3E2HPI7"/>
<dbReference type="Proteomes" id="UP000258309">
    <property type="component" value="Unassembled WGS sequence"/>
</dbReference>
<feature type="domain" description="SAP" evidence="2">
    <location>
        <begin position="159"/>
        <end position="193"/>
    </location>
</feature>
<evidence type="ECO:0000313" key="4">
    <source>
        <dbReference type="Proteomes" id="UP000258309"/>
    </source>
</evidence>
<dbReference type="InterPro" id="IPR003034">
    <property type="entry name" value="SAP_dom"/>
</dbReference>
<sequence length="307" mass="35396">MEDRPKLRGPRGLRRPTRPTRPIITCPHPREALPSGKYRFEQIQYRTKDSSKLRRLLRERHLTARGEREQLIARLENSTIDYNMLTDKTLERMIGDRALQNPEYGTKEEKIKRLRINDRLDRDTGSLQDVTLQQKIIDHEMTMHGLFLKEVYILKCKSYAKMKPENLMKALQKRNLPTSGSTHELIKRLRTYEFEEVIGEFNKVQELQNGLKLKFEERVGHPVDISTIVGARQDVLAFAEDRVIRGSTPVRIPEASEVDEFDWGGALCSSLLQDKLLELCMGKGIAGGTNNVGMGRFGDNGKMDYEK</sequence>
<feature type="region of interest" description="Disordered" evidence="1">
    <location>
        <begin position="1"/>
        <end position="20"/>
    </location>
</feature>
<evidence type="ECO:0000259" key="2">
    <source>
        <dbReference type="PROSITE" id="PS50800"/>
    </source>
</evidence>
<dbReference type="OrthoDB" id="3509703at2759"/>
<feature type="non-terminal residue" evidence="3">
    <location>
        <position position="307"/>
    </location>
</feature>
<organism evidence="3 4">
    <name type="scientific">Scytalidium lignicola</name>
    <name type="common">Hyphomycete</name>
    <dbReference type="NCBI Taxonomy" id="5539"/>
    <lineage>
        <taxon>Eukaryota</taxon>
        <taxon>Fungi</taxon>
        <taxon>Dikarya</taxon>
        <taxon>Ascomycota</taxon>
        <taxon>Pezizomycotina</taxon>
        <taxon>Leotiomycetes</taxon>
        <taxon>Leotiomycetes incertae sedis</taxon>
        <taxon>Scytalidium</taxon>
    </lineage>
</organism>
<evidence type="ECO:0000313" key="3">
    <source>
        <dbReference type="EMBL" id="RFU35278.1"/>
    </source>
</evidence>